<dbReference type="GeneID" id="27690738"/>
<dbReference type="InterPro" id="IPR011990">
    <property type="entry name" value="TPR-like_helical_dom_sf"/>
</dbReference>
<dbReference type="PANTHER" id="PTHR46128:SF211">
    <property type="entry name" value="PENTACOTRIPEPTIDE-REPEAT REGION OF PRORP DOMAIN-CONTAINING PROTEIN"/>
    <property type="match status" value="1"/>
</dbReference>
<dbReference type="InterPro" id="IPR002885">
    <property type="entry name" value="PPR_rpt"/>
</dbReference>
<dbReference type="PANTHER" id="PTHR46128">
    <property type="entry name" value="MITOCHONDRIAL GROUP I INTRON SPLICING FACTOR CCM1"/>
    <property type="match status" value="1"/>
</dbReference>
<dbReference type="InterPro" id="IPR050872">
    <property type="entry name" value="PPR_P_subfamily"/>
</dbReference>
<dbReference type="AlphaFoldDB" id="A0A0L0H910"/>
<feature type="repeat" description="PPR" evidence="2">
    <location>
        <begin position="218"/>
        <end position="252"/>
    </location>
</feature>
<evidence type="ECO:0000256" key="2">
    <source>
        <dbReference type="PROSITE-ProRule" id="PRU00708"/>
    </source>
</evidence>
<sequence>MPPTAFRVCRTCALQHYGQSRTFFSFAKVFRSSTPPPAKDSPNVPVPHTPFTRLQNEDEQELYDDLTDRFLEKLRMTDNAEEAWEDYSKLVESTLEKFNLSILSHHRLFKMLQLTPAPRSDSKAHVMSSIVKKLAWSAKSEEYERLIQIHDKQNDVSKIISLINEMRRNGIRPTIRAYNHLIRVYIRNNNLKAAMSIFEKLRNTSETDESADPHLKPDVYTYSSLIRGHLENSNHSAADRLFGEMRALGIGPNLALFNALMLSYLRRGRNGAALRLFDELRKTESLAPNIVSYRLRVAAYVNSGNTVAARRVLDEMISGKDPLVPLPDYAIWKMVIKAYAGTENLAMALELLQLMQERSRRLSNEEDTTVVAPNASIFSTVIALCCRQGEIADAQRLYDDMLREGMRPTPAIWNTMIAALARHGDAVSARRLYSAARESQATLNVDTLAELVRAYLAKGQYSAAIEIGVDVTKLDAAVTAEAISLITEKVVCPVVEALSSDGRHLDQATTLVHAVIRQAQHYGAPLPSLSRLYCALMDGYAKGPKGWERTIFLFREYLGRGGEREGPISDLLIRLASKLLAHPAKIILEMVASKELCPTVSGWIQTVDALLDSERQDELRALLSGLKGRDEATARLGYVVLDMVLDRIDTRHDQTVANTVDGDETKKEHMYASPGLGEEEIEQILALIARRLAPTSC</sequence>
<dbReference type="InParanoid" id="A0A0L0H910"/>
<dbReference type="Gene3D" id="1.25.40.10">
    <property type="entry name" value="Tetratricopeptide repeat domain"/>
    <property type="match status" value="3"/>
</dbReference>
<dbReference type="STRING" id="645134.A0A0L0H910"/>
<dbReference type="RefSeq" id="XP_016605178.1">
    <property type="nucleotide sequence ID" value="XM_016755695.1"/>
</dbReference>
<dbReference type="OrthoDB" id="185373at2759"/>
<proteinExistence type="inferred from homology"/>
<dbReference type="SUPFAM" id="SSF48452">
    <property type="entry name" value="TPR-like"/>
    <property type="match status" value="1"/>
</dbReference>
<dbReference type="Pfam" id="PF13812">
    <property type="entry name" value="PPR_3"/>
    <property type="match status" value="2"/>
</dbReference>
<dbReference type="OMA" id="GRNTHEP"/>
<dbReference type="VEuPathDB" id="FungiDB:SPPG_07529"/>
<gene>
    <name evidence="3" type="ORF">SPPG_07529</name>
</gene>
<reference evidence="3 4" key="1">
    <citation type="submission" date="2009-08" db="EMBL/GenBank/DDBJ databases">
        <title>The Genome Sequence of Spizellomyces punctatus strain DAOM BR117.</title>
        <authorList>
            <consortium name="The Broad Institute Genome Sequencing Platform"/>
            <person name="Russ C."/>
            <person name="Cuomo C."/>
            <person name="Shea T."/>
            <person name="Young S.K."/>
            <person name="Zeng Q."/>
            <person name="Koehrsen M."/>
            <person name="Haas B."/>
            <person name="Borodovsky M."/>
            <person name="Guigo R."/>
            <person name="Alvarado L."/>
            <person name="Berlin A."/>
            <person name="Bochicchio J."/>
            <person name="Borenstein D."/>
            <person name="Chapman S."/>
            <person name="Chen Z."/>
            <person name="Engels R."/>
            <person name="Freedman E."/>
            <person name="Gellesch M."/>
            <person name="Goldberg J."/>
            <person name="Griggs A."/>
            <person name="Gujja S."/>
            <person name="Heiman D."/>
            <person name="Hepburn T."/>
            <person name="Howarth C."/>
            <person name="Jen D."/>
            <person name="Larson L."/>
            <person name="Lewis B."/>
            <person name="Mehta T."/>
            <person name="Park D."/>
            <person name="Pearson M."/>
            <person name="Roberts A."/>
            <person name="Saif S."/>
            <person name="Shenoy N."/>
            <person name="Sisk P."/>
            <person name="Stolte C."/>
            <person name="Sykes S."/>
            <person name="Thomson T."/>
            <person name="Walk T."/>
            <person name="White J."/>
            <person name="Yandava C."/>
            <person name="Burger G."/>
            <person name="Gray M.W."/>
            <person name="Holland P.W.H."/>
            <person name="King N."/>
            <person name="Lang F.B.F."/>
            <person name="Roger A.J."/>
            <person name="Ruiz-Trillo I."/>
            <person name="Lander E."/>
            <person name="Nusbaum C."/>
        </authorList>
    </citation>
    <scope>NUCLEOTIDE SEQUENCE [LARGE SCALE GENOMIC DNA]</scope>
    <source>
        <strain evidence="3 4">DAOM BR117</strain>
    </source>
</reference>
<feature type="repeat" description="PPR" evidence="2">
    <location>
        <begin position="374"/>
        <end position="408"/>
    </location>
</feature>
<dbReference type="Pfam" id="PF01535">
    <property type="entry name" value="PPR"/>
    <property type="match status" value="3"/>
</dbReference>
<dbReference type="NCBIfam" id="TIGR00756">
    <property type="entry name" value="PPR"/>
    <property type="match status" value="2"/>
</dbReference>
<dbReference type="EMBL" id="KQ257465">
    <property type="protein sequence ID" value="KNC97138.1"/>
    <property type="molecule type" value="Genomic_DNA"/>
</dbReference>
<dbReference type="Proteomes" id="UP000053201">
    <property type="component" value="Unassembled WGS sequence"/>
</dbReference>
<name>A0A0L0H910_SPIPD</name>
<evidence type="ECO:0000256" key="1">
    <source>
        <dbReference type="ARBA" id="ARBA00007626"/>
    </source>
</evidence>
<evidence type="ECO:0000313" key="4">
    <source>
        <dbReference type="Proteomes" id="UP000053201"/>
    </source>
</evidence>
<evidence type="ECO:0000313" key="3">
    <source>
        <dbReference type="EMBL" id="KNC97138.1"/>
    </source>
</evidence>
<dbReference type="PROSITE" id="PS51375">
    <property type="entry name" value="PPR"/>
    <property type="match status" value="2"/>
</dbReference>
<protein>
    <submittedName>
        <fullName evidence="3">Pentatricopeptide repeat domain-containing protein</fullName>
    </submittedName>
</protein>
<accession>A0A0L0H910</accession>
<dbReference type="eggNOG" id="KOG4197">
    <property type="taxonomic scope" value="Eukaryota"/>
</dbReference>
<keyword evidence="4" id="KW-1185">Reference proteome</keyword>
<comment type="similarity">
    <text evidence="1">Belongs to the PPR family. P subfamily.</text>
</comment>
<organism evidence="3 4">
    <name type="scientific">Spizellomyces punctatus (strain DAOM BR117)</name>
    <dbReference type="NCBI Taxonomy" id="645134"/>
    <lineage>
        <taxon>Eukaryota</taxon>
        <taxon>Fungi</taxon>
        <taxon>Fungi incertae sedis</taxon>
        <taxon>Chytridiomycota</taxon>
        <taxon>Chytridiomycota incertae sedis</taxon>
        <taxon>Chytridiomycetes</taxon>
        <taxon>Spizellomycetales</taxon>
        <taxon>Spizellomycetaceae</taxon>
        <taxon>Spizellomyces</taxon>
    </lineage>
</organism>